<accession>A0A8H4JJL5</accession>
<dbReference type="OrthoDB" id="10662698at2759"/>
<keyword evidence="2" id="KW-1185">Reference proteome</keyword>
<dbReference type="AlphaFoldDB" id="A0A8H4JJL5"/>
<sequence>MILPKILAKNPAFTYAISPTHFSSSGPVTLTFIVTNTSSTTQSNTTVNSVFFQFSVGSVKANLVAAPTLASPTANITAGDPITYAITNGGENILISGPPTAADGSNHISAKIQTKNSAGSAIQLLV</sequence>
<evidence type="ECO:0008006" key="3">
    <source>
        <dbReference type="Google" id="ProtNLM"/>
    </source>
</evidence>
<evidence type="ECO:0000313" key="1">
    <source>
        <dbReference type="EMBL" id="KAF4429951.1"/>
    </source>
</evidence>
<comment type="caution">
    <text evidence="1">The sequence shown here is derived from an EMBL/GenBank/DDBJ whole genome shotgun (WGS) entry which is preliminary data.</text>
</comment>
<evidence type="ECO:0000313" key="2">
    <source>
        <dbReference type="Proteomes" id="UP000536711"/>
    </source>
</evidence>
<name>A0A8H4JJL5_9HYPO</name>
<reference evidence="1 2" key="1">
    <citation type="submission" date="2020-01" db="EMBL/GenBank/DDBJ databases">
        <title>Identification and distribution of gene clusters putatively required for synthesis of sphingolipid metabolism inhibitors in phylogenetically diverse species of the filamentous fungus Fusarium.</title>
        <authorList>
            <person name="Kim H.-S."/>
            <person name="Busman M."/>
            <person name="Brown D.W."/>
            <person name="Divon H."/>
            <person name="Uhlig S."/>
            <person name="Proctor R.H."/>
        </authorList>
    </citation>
    <scope>NUCLEOTIDE SEQUENCE [LARGE SCALE GENOMIC DNA]</scope>
    <source>
        <strain evidence="1 2">NRRL 13308</strain>
    </source>
</reference>
<organism evidence="1 2">
    <name type="scientific">Fusarium acutatum</name>
    <dbReference type="NCBI Taxonomy" id="78861"/>
    <lineage>
        <taxon>Eukaryota</taxon>
        <taxon>Fungi</taxon>
        <taxon>Dikarya</taxon>
        <taxon>Ascomycota</taxon>
        <taxon>Pezizomycotina</taxon>
        <taxon>Sordariomycetes</taxon>
        <taxon>Hypocreomycetidae</taxon>
        <taxon>Hypocreales</taxon>
        <taxon>Nectriaceae</taxon>
        <taxon>Fusarium</taxon>
        <taxon>Fusarium fujikuroi species complex</taxon>
    </lineage>
</organism>
<proteinExistence type="predicted"/>
<dbReference type="Proteomes" id="UP000536711">
    <property type="component" value="Unassembled WGS sequence"/>
</dbReference>
<dbReference type="EMBL" id="JAADJF010000258">
    <property type="protein sequence ID" value="KAF4429951.1"/>
    <property type="molecule type" value="Genomic_DNA"/>
</dbReference>
<gene>
    <name evidence="1" type="ORF">FACUT_8991</name>
</gene>
<protein>
    <recommendedName>
        <fullName evidence="3">CARDB domain-containing protein</fullName>
    </recommendedName>
</protein>